<organism evidence="1 2">
    <name type="scientific">Fusarium euwallaceae</name>
    <dbReference type="NCBI Taxonomy" id="1147111"/>
    <lineage>
        <taxon>Eukaryota</taxon>
        <taxon>Fungi</taxon>
        <taxon>Dikarya</taxon>
        <taxon>Ascomycota</taxon>
        <taxon>Pezizomycotina</taxon>
        <taxon>Sordariomycetes</taxon>
        <taxon>Hypocreomycetidae</taxon>
        <taxon>Hypocreales</taxon>
        <taxon>Nectriaceae</taxon>
        <taxon>Fusarium</taxon>
        <taxon>Fusarium solani species complex</taxon>
    </lineage>
</organism>
<comment type="caution">
    <text evidence="1">The sequence shown here is derived from an EMBL/GenBank/DDBJ whole genome shotgun (WGS) entry which is preliminary data.</text>
</comment>
<evidence type="ECO:0000313" key="1">
    <source>
        <dbReference type="EMBL" id="RTE70639.1"/>
    </source>
</evidence>
<dbReference type="Proteomes" id="UP000287124">
    <property type="component" value="Unassembled WGS sequence"/>
</dbReference>
<sequence>MSTTRNQRPRQMLIHVADDVLPIREEERPICEDWLRSIGFFAPGEDEELWHTIVRNWERFLKATKTKITGSGASRRVTQSAAAKQREAVKQAFWDRIDGLEALSERWSVKSRLMLNQSAEGPDARQSKSLAAIWLLEKWRRFQSMWTSFICFLTWSIKVDEESLEEMRLNLDDEKKEDLLDLGVMCWFMNDDDPGDIIQGVLIRMITDESVNVRMNPLLWWTAILVRSAISDEEEGFISRGRFSLNILPLDVDIRDRIGAIGHYSKVLILDKAFQWWQKGRVGRQVWLEEVLRDLNAADNEWLNDENGQRPDDQLDRRTCLPPWRKMMLEHLGKEGQDCLGQNEGTAMWKVRTLLCLLRRVRE</sequence>
<dbReference type="EMBL" id="MIKF01000438">
    <property type="protein sequence ID" value="RTE70639.1"/>
    <property type="molecule type" value="Genomic_DNA"/>
</dbReference>
<gene>
    <name evidence="1" type="ORF">BHE90_014962</name>
</gene>
<keyword evidence="2" id="KW-1185">Reference proteome</keyword>
<protein>
    <submittedName>
        <fullName evidence="1">Uncharacterized protein</fullName>
    </submittedName>
</protein>
<dbReference type="AlphaFoldDB" id="A0A430L4L2"/>
<reference evidence="1 2" key="1">
    <citation type="submission" date="2017-06" db="EMBL/GenBank/DDBJ databases">
        <title>Comparative genomic analysis of Ambrosia Fusariam Clade fungi.</title>
        <authorList>
            <person name="Stajich J.E."/>
            <person name="Carrillo J."/>
            <person name="Kijimoto T."/>
            <person name="Eskalen A."/>
            <person name="O'Donnell K."/>
            <person name="Kasson M."/>
        </authorList>
    </citation>
    <scope>NUCLEOTIDE SEQUENCE [LARGE SCALE GENOMIC DNA]</scope>
    <source>
        <strain evidence="1 2">UCR1854</strain>
    </source>
</reference>
<proteinExistence type="predicted"/>
<accession>A0A430L4L2</accession>
<name>A0A430L4L2_9HYPO</name>
<evidence type="ECO:0000313" key="2">
    <source>
        <dbReference type="Proteomes" id="UP000287124"/>
    </source>
</evidence>